<dbReference type="PANTHER" id="PTHR38041:SF2">
    <property type="entry name" value="SECRETED CHORISMATE MUTASE"/>
    <property type="match status" value="1"/>
</dbReference>
<dbReference type="Pfam" id="PF01817">
    <property type="entry name" value="CM_2"/>
    <property type="match status" value="1"/>
</dbReference>
<dbReference type="InterPro" id="IPR036263">
    <property type="entry name" value="Chorismate_II_sf"/>
</dbReference>
<reference evidence="7 8" key="1">
    <citation type="submission" date="2016-10" db="EMBL/GenBank/DDBJ databases">
        <authorList>
            <person name="de Groot N.N."/>
        </authorList>
    </citation>
    <scope>NUCLEOTIDE SEQUENCE [LARGE SCALE GENOMIC DNA]</scope>
    <source>
        <strain evidence="7 8">CGMCC 4.6533</strain>
    </source>
</reference>
<dbReference type="Gene3D" id="1.20.59.10">
    <property type="entry name" value="Chorismate mutase"/>
    <property type="match status" value="1"/>
</dbReference>
<dbReference type="InterPro" id="IPR036979">
    <property type="entry name" value="CM_dom_sf"/>
</dbReference>
<evidence type="ECO:0000313" key="7">
    <source>
        <dbReference type="EMBL" id="SDI13001.1"/>
    </source>
</evidence>
<dbReference type="InterPro" id="IPR051331">
    <property type="entry name" value="Chorismate_mutase-related"/>
</dbReference>
<keyword evidence="3 5" id="KW-0732">Signal</keyword>
<dbReference type="InterPro" id="IPR002701">
    <property type="entry name" value="CM_II_prokaryot"/>
</dbReference>
<dbReference type="PANTHER" id="PTHR38041">
    <property type="entry name" value="CHORISMATE MUTASE"/>
    <property type="match status" value="1"/>
</dbReference>
<dbReference type="OrthoDB" id="3825510at2"/>
<keyword evidence="4" id="KW-0413">Isomerase</keyword>
<dbReference type="AlphaFoldDB" id="A0A1G8I2P3"/>
<keyword evidence="8" id="KW-1185">Reference proteome</keyword>
<name>A0A1G8I2P3_9ACTN</name>
<organism evidence="7 8">
    <name type="scientific">Nonomuraea jiangxiensis</name>
    <dbReference type="NCBI Taxonomy" id="633440"/>
    <lineage>
        <taxon>Bacteria</taxon>
        <taxon>Bacillati</taxon>
        <taxon>Actinomycetota</taxon>
        <taxon>Actinomycetes</taxon>
        <taxon>Streptosporangiales</taxon>
        <taxon>Streptosporangiaceae</taxon>
        <taxon>Nonomuraea</taxon>
    </lineage>
</organism>
<comment type="pathway">
    <text evidence="1">Metabolic intermediate biosynthesis; prephenate biosynthesis; prephenate from chorismate: step 1/1.</text>
</comment>
<sequence>MAIVPAVLVAAALLAVPAAPVPYAPPGADPRGSLASRPVPAGLPGLVELAVQRLLLADAVAAAKFGGGGPITDPARERELLGSVATRSARIGLAPEAGTRFFRAQIEAAKAVQRGLHARWRAHPELRPRERPDLATEVRPRLDLLTPRLLRLLKQTEPARARAGECRTRLALAGHAAETRDRLDGLHRDALTLALAPVCP</sequence>
<dbReference type="RefSeq" id="WP_090930823.1">
    <property type="nucleotide sequence ID" value="NZ_FNDJ01000004.1"/>
</dbReference>
<dbReference type="InterPro" id="IPR008240">
    <property type="entry name" value="Chorismate_mutase_periplasmic"/>
</dbReference>
<evidence type="ECO:0000259" key="6">
    <source>
        <dbReference type="PROSITE" id="PS51168"/>
    </source>
</evidence>
<dbReference type="STRING" id="633440.SAMN05421869_104353"/>
<dbReference type="PROSITE" id="PS51168">
    <property type="entry name" value="CHORISMATE_MUT_2"/>
    <property type="match status" value="1"/>
</dbReference>
<protein>
    <recommendedName>
        <fullName evidence="2">chorismate mutase</fullName>
        <ecNumber evidence="2">5.4.99.5</ecNumber>
    </recommendedName>
</protein>
<dbReference type="Proteomes" id="UP000199202">
    <property type="component" value="Unassembled WGS sequence"/>
</dbReference>
<evidence type="ECO:0000256" key="2">
    <source>
        <dbReference type="ARBA" id="ARBA00012404"/>
    </source>
</evidence>
<dbReference type="SUPFAM" id="SSF48600">
    <property type="entry name" value="Chorismate mutase II"/>
    <property type="match status" value="1"/>
</dbReference>
<evidence type="ECO:0000256" key="4">
    <source>
        <dbReference type="ARBA" id="ARBA00023235"/>
    </source>
</evidence>
<dbReference type="EMBL" id="FNDJ01000004">
    <property type="protein sequence ID" value="SDI13001.1"/>
    <property type="molecule type" value="Genomic_DNA"/>
</dbReference>
<dbReference type="GO" id="GO:0009697">
    <property type="term" value="P:salicylic acid biosynthetic process"/>
    <property type="evidence" value="ECO:0007669"/>
    <property type="project" value="TreeGrafter"/>
</dbReference>
<dbReference type="EC" id="5.4.99.5" evidence="2"/>
<dbReference type="GO" id="GO:0046417">
    <property type="term" value="P:chorismate metabolic process"/>
    <property type="evidence" value="ECO:0007669"/>
    <property type="project" value="InterPro"/>
</dbReference>
<dbReference type="SMART" id="SM00830">
    <property type="entry name" value="CM_2"/>
    <property type="match status" value="1"/>
</dbReference>
<evidence type="ECO:0000256" key="5">
    <source>
        <dbReference type="SAM" id="SignalP"/>
    </source>
</evidence>
<accession>A0A1G8I2P3</accession>
<evidence type="ECO:0000256" key="3">
    <source>
        <dbReference type="ARBA" id="ARBA00022729"/>
    </source>
</evidence>
<evidence type="ECO:0000256" key="1">
    <source>
        <dbReference type="ARBA" id="ARBA00004817"/>
    </source>
</evidence>
<proteinExistence type="predicted"/>
<feature type="domain" description="Chorismate mutase" evidence="6">
    <location>
        <begin position="21"/>
        <end position="117"/>
    </location>
</feature>
<dbReference type="NCBIfam" id="TIGR01806">
    <property type="entry name" value="CM_mono2"/>
    <property type="match status" value="1"/>
</dbReference>
<evidence type="ECO:0000313" key="8">
    <source>
        <dbReference type="Proteomes" id="UP000199202"/>
    </source>
</evidence>
<gene>
    <name evidence="7" type="ORF">SAMN05421869_104353</name>
</gene>
<feature type="chain" id="PRO_5038531562" description="chorismate mutase" evidence="5">
    <location>
        <begin position="25"/>
        <end position="200"/>
    </location>
</feature>
<feature type="signal peptide" evidence="5">
    <location>
        <begin position="1"/>
        <end position="24"/>
    </location>
</feature>
<dbReference type="GO" id="GO:0004106">
    <property type="term" value="F:chorismate mutase activity"/>
    <property type="evidence" value="ECO:0007669"/>
    <property type="project" value="UniProtKB-EC"/>
</dbReference>
<dbReference type="UniPathway" id="UPA00120">
    <property type="reaction ID" value="UER00203"/>
</dbReference>